<reference evidence="8" key="1">
    <citation type="journal article" date="2019" name="Int. J. Syst. Evol. Microbiol.">
        <title>The Global Catalogue of Microorganisms (GCM) 10K type strain sequencing project: providing services to taxonomists for standard genome sequencing and annotation.</title>
        <authorList>
            <consortium name="The Broad Institute Genomics Platform"/>
            <consortium name="The Broad Institute Genome Sequencing Center for Infectious Disease"/>
            <person name="Wu L."/>
            <person name="Ma J."/>
        </authorList>
    </citation>
    <scope>NUCLEOTIDE SEQUENCE [LARGE SCALE GENOMIC DNA]</scope>
    <source>
        <strain evidence="8">KCTC 33576</strain>
    </source>
</reference>
<feature type="transmembrane region" description="Helical" evidence="6">
    <location>
        <begin position="89"/>
        <end position="106"/>
    </location>
</feature>
<protein>
    <submittedName>
        <fullName evidence="7">ABC transporter permease</fullName>
    </submittedName>
</protein>
<comment type="subcellular location">
    <subcellularLocation>
        <location evidence="1">Cell membrane</location>
        <topology evidence="1">Multi-pass membrane protein</topology>
    </subcellularLocation>
</comment>
<sequence>MTQSTVTAPNAQGVSRQRSIRRLEFISRNGIWIALAALIAFNVVASNGFLSWQTLQTNLGQMSTVAICAVGMTFIIAKGGIDLSVGSQMAVAGAVSGAIITSWSGLTSVPVVGLIVVLTAAMLSAAVLGTANGFLVANLRVQPIVATLVVMITGRGLAQLMTSGRLYEITNSQVLNLGRGTILGLPTMAWVMVIVVVLATWMNRKTVFGRQVFAVGGNRIAAGLAGVPVRRVTYTVYMASAALAGLAAVLSVGVNGTVDTANLGLGYEFTVISAVVVGGTSLTGGKPRVLGTIGGVALLQLLSYTLASHNIATEISSLVQAGVILLAVASQLRRKS</sequence>
<feature type="transmembrane region" description="Helical" evidence="6">
    <location>
        <begin position="182"/>
        <end position="201"/>
    </location>
</feature>
<feature type="transmembrane region" description="Helical" evidence="6">
    <location>
        <begin position="31"/>
        <end position="52"/>
    </location>
</feature>
<dbReference type="EMBL" id="JBHUOP010000002">
    <property type="protein sequence ID" value="MFD2840117.1"/>
    <property type="molecule type" value="Genomic_DNA"/>
</dbReference>
<dbReference type="InterPro" id="IPR001851">
    <property type="entry name" value="ABC_transp_permease"/>
</dbReference>
<accession>A0ABW5XEN6</accession>
<keyword evidence="2" id="KW-1003">Cell membrane</keyword>
<keyword evidence="8" id="KW-1185">Reference proteome</keyword>
<comment type="caution">
    <text evidence="7">The sequence shown here is derived from an EMBL/GenBank/DDBJ whole genome shotgun (WGS) entry which is preliminary data.</text>
</comment>
<feature type="transmembrane region" description="Helical" evidence="6">
    <location>
        <begin position="144"/>
        <end position="162"/>
    </location>
</feature>
<evidence type="ECO:0000256" key="4">
    <source>
        <dbReference type="ARBA" id="ARBA00022989"/>
    </source>
</evidence>
<evidence type="ECO:0000256" key="1">
    <source>
        <dbReference type="ARBA" id="ARBA00004651"/>
    </source>
</evidence>
<dbReference type="Proteomes" id="UP001597391">
    <property type="component" value="Unassembled WGS sequence"/>
</dbReference>
<dbReference type="CDD" id="cd06579">
    <property type="entry name" value="TM_PBP1_transp_AraH_like"/>
    <property type="match status" value="1"/>
</dbReference>
<evidence type="ECO:0000256" key="5">
    <source>
        <dbReference type="ARBA" id="ARBA00023136"/>
    </source>
</evidence>
<feature type="transmembrane region" description="Helical" evidence="6">
    <location>
        <begin position="315"/>
        <end position="332"/>
    </location>
</feature>
<evidence type="ECO:0000256" key="2">
    <source>
        <dbReference type="ARBA" id="ARBA00022475"/>
    </source>
</evidence>
<evidence type="ECO:0000313" key="7">
    <source>
        <dbReference type="EMBL" id="MFD2840117.1"/>
    </source>
</evidence>
<feature type="transmembrane region" description="Helical" evidence="6">
    <location>
        <begin position="112"/>
        <end position="137"/>
    </location>
</feature>
<keyword evidence="5 6" id="KW-0472">Membrane</keyword>
<evidence type="ECO:0000313" key="8">
    <source>
        <dbReference type="Proteomes" id="UP001597391"/>
    </source>
</evidence>
<dbReference type="RefSeq" id="WP_377465794.1">
    <property type="nucleotide sequence ID" value="NZ_JBHUOP010000002.1"/>
</dbReference>
<name>A0ABW5XEN6_9MICO</name>
<dbReference type="PANTHER" id="PTHR32196:SF19">
    <property type="entry name" value="GALACTOFURANOSE TRANSPORTER PERMEASE PROTEIN YTFT"/>
    <property type="match status" value="1"/>
</dbReference>
<evidence type="ECO:0000256" key="6">
    <source>
        <dbReference type="SAM" id="Phobius"/>
    </source>
</evidence>
<feature type="transmembrane region" description="Helical" evidence="6">
    <location>
        <begin position="234"/>
        <end position="253"/>
    </location>
</feature>
<feature type="transmembrane region" description="Helical" evidence="6">
    <location>
        <begin position="265"/>
        <end position="282"/>
    </location>
</feature>
<evidence type="ECO:0000256" key="3">
    <source>
        <dbReference type="ARBA" id="ARBA00022692"/>
    </source>
</evidence>
<keyword evidence="3 6" id="KW-0812">Transmembrane</keyword>
<proteinExistence type="predicted"/>
<feature type="transmembrane region" description="Helical" evidence="6">
    <location>
        <begin position="58"/>
        <end position="77"/>
    </location>
</feature>
<keyword evidence="4 6" id="KW-1133">Transmembrane helix</keyword>
<gene>
    <name evidence="7" type="ORF">ACFSYH_05985</name>
</gene>
<organism evidence="7 8">
    <name type="scientific">Populibacterium corticicola</name>
    <dbReference type="NCBI Taxonomy" id="1812826"/>
    <lineage>
        <taxon>Bacteria</taxon>
        <taxon>Bacillati</taxon>
        <taxon>Actinomycetota</taxon>
        <taxon>Actinomycetes</taxon>
        <taxon>Micrococcales</taxon>
        <taxon>Jonesiaceae</taxon>
        <taxon>Populibacterium</taxon>
    </lineage>
</organism>
<dbReference type="Pfam" id="PF02653">
    <property type="entry name" value="BPD_transp_2"/>
    <property type="match status" value="1"/>
</dbReference>
<dbReference type="PANTHER" id="PTHR32196">
    <property type="entry name" value="ABC TRANSPORTER PERMEASE PROTEIN YPHD-RELATED-RELATED"/>
    <property type="match status" value="1"/>
</dbReference>